<comment type="caution">
    <text evidence="5">The sequence shown here is derived from an EMBL/GenBank/DDBJ whole genome shotgun (WGS) entry which is preliminary data.</text>
</comment>
<evidence type="ECO:0000259" key="4">
    <source>
        <dbReference type="PROSITE" id="PS51371"/>
    </source>
</evidence>
<evidence type="ECO:0000313" key="5">
    <source>
        <dbReference type="EMBL" id="PNI00418.1"/>
    </source>
</evidence>
<dbReference type="EMBL" id="POSM01000015">
    <property type="protein sequence ID" value="PNI00418.1"/>
    <property type="molecule type" value="Genomic_DNA"/>
</dbReference>
<evidence type="ECO:0000256" key="1">
    <source>
        <dbReference type="ARBA" id="ARBA00023122"/>
    </source>
</evidence>
<dbReference type="InterPro" id="IPR046342">
    <property type="entry name" value="CBS_dom_sf"/>
</dbReference>
<evidence type="ECO:0000256" key="2">
    <source>
        <dbReference type="PROSITE-ProRule" id="PRU00703"/>
    </source>
</evidence>
<dbReference type="SMART" id="SM00116">
    <property type="entry name" value="CBS"/>
    <property type="match status" value="2"/>
</dbReference>
<reference evidence="5 6" key="1">
    <citation type="submission" date="2018-01" db="EMBL/GenBank/DDBJ databases">
        <title>Draft genome sequences of six Vibrio diazotrophicus strains isolated from deep-sea sediments of the Baltic Sea.</title>
        <authorList>
            <person name="Castillo D."/>
            <person name="Vandieken V."/>
            <person name="Chiang O."/>
            <person name="Middelboe M."/>
        </authorList>
    </citation>
    <scope>NUCLEOTIDE SEQUENCE [LARGE SCALE GENOMIC DNA]</scope>
    <source>
        <strain evidence="5 6">65.10M</strain>
    </source>
</reference>
<dbReference type="PANTHER" id="PTHR43080">
    <property type="entry name" value="CBS DOMAIN-CONTAINING PROTEIN CBSX3, MITOCHONDRIAL"/>
    <property type="match status" value="1"/>
</dbReference>
<dbReference type="PROSITE" id="PS51371">
    <property type="entry name" value="CBS"/>
    <property type="match status" value="2"/>
</dbReference>
<dbReference type="Gene3D" id="3.10.580.10">
    <property type="entry name" value="CBS-domain"/>
    <property type="match status" value="2"/>
</dbReference>
<feature type="transmembrane region" description="Helical" evidence="3">
    <location>
        <begin position="37"/>
        <end position="56"/>
    </location>
</feature>
<dbReference type="SUPFAM" id="SSF54631">
    <property type="entry name" value="CBS-domain pair"/>
    <property type="match status" value="1"/>
</dbReference>
<evidence type="ECO:0000313" key="6">
    <source>
        <dbReference type="Proteomes" id="UP000236547"/>
    </source>
</evidence>
<dbReference type="Proteomes" id="UP000236547">
    <property type="component" value="Unassembled WGS sequence"/>
</dbReference>
<feature type="transmembrane region" description="Helical" evidence="3">
    <location>
        <begin position="12"/>
        <end position="30"/>
    </location>
</feature>
<dbReference type="RefSeq" id="WP_102968633.1">
    <property type="nucleotide sequence ID" value="NZ_POSM01000015.1"/>
</dbReference>
<feature type="domain" description="CBS" evidence="4">
    <location>
        <begin position="225"/>
        <end position="282"/>
    </location>
</feature>
<sequence length="360" mass="40277">MSHLDRLLSLSYIAIPVLLTSAIIAAFANYGHTTHTTPLLIASIGASVTIIFVVPSSPMGKTWPLVGGHLMAALIGIALSAIFDDIIVLITLTITSTIIIMIVLKCVHPPGVATALIPVLSNTSQPDVYFLLDPVLLNVLPLALSGIAYRRWITMRSSNTTEKPSMNSKSAHEKSSLYFDELHEVLETRKEWLDIDEKTLDEIFKQTHLLALEHKSQKLTCKHVMTENILALTENDSVYKGLNILQKNRFSAIPIINSDKEIVGIFSLVDFLLYVEKRKINSFVGLYLLAKKKTSKTIDQYMKRNPISMHKDQHVARLIPYLTSGFHHIPITNDHNQLVGMVTQSDLIEFLYNLNNKLNN</sequence>
<dbReference type="Pfam" id="PF04982">
    <property type="entry name" value="TM_HPP"/>
    <property type="match status" value="1"/>
</dbReference>
<accession>A0ABX4W9C5</accession>
<feature type="transmembrane region" description="Helical" evidence="3">
    <location>
        <begin position="62"/>
        <end position="79"/>
    </location>
</feature>
<dbReference type="InterPro" id="IPR058581">
    <property type="entry name" value="TM_HPP"/>
</dbReference>
<name>A0ABX4W9C5_VIBDI</name>
<proteinExistence type="predicted"/>
<feature type="transmembrane region" description="Helical" evidence="3">
    <location>
        <begin position="128"/>
        <end position="149"/>
    </location>
</feature>
<keyword evidence="3" id="KW-1133">Transmembrane helix</keyword>
<gene>
    <name evidence="5" type="ORF">C1O25_11695</name>
</gene>
<dbReference type="InterPro" id="IPR051257">
    <property type="entry name" value="Diverse_CBS-Domain"/>
</dbReference>
<dbReference type="InterPro" id="IPR000644">
    <property type="entry name" value="CBS_dom"/>
</dbReference>
<keyword evidence="1 2" id="KW-0129">CBS domain</keyword>
<protein>
    <submittedName>
        <fullName evidence="5">HPP domain containing protein+B94</fullName>
    </submittedName>
</protein>
<feature type="transmembrane region" description="Helical" evidence="3">
    <location>
        <begin position="86"/>
        <end position="104"/>
    </location>
</feature>
<keyword evidence="3" id="KW-0812">Transmembrane</keyword>
<keyword evidence="6" id="KW-1185">Reference proteome</keyword>
<organism evidence="5 6">
    <name type="scientific">Vibrio diazotrophicus</name>
    <dbReference type="NCBI Taxonomy" id="685"/>
    <lineage>
        <taxon>Bacteria</taxon>
        <taxon>Pseudomonadati</taxon>
        <taxon>Pseudomonadota</taxon>
        <taxon>Gammaproteobacteria</taxon>
        <taxon>Vibrionales</taxon>
        <taxon>Vibrionaceae</taxon>
        <taxon>Vibrio</taxon>
    </lineage>
</organism>
<keyword evidence="3" id="KW-0472">Membrane</keyword>
<evidence type="ECO:0000256" key="3">
    <source>
        <dbReference type="SAM" id="Phobius"/>
    </source>
</evidence>
<feature type="domain" description="CBS" evidence="4">
    <location>
        <begin position="302"/>
        <end position="358"/>
    </location>
</feature>
<dbReference type="Pfam" id="PF00571">
    <property type="entry name" value="CBS"/>
    <property type="match status" value="2"/>
</dbReference>
<dbReference type="PANTHER" id="PTHR43080:SF2">
    <property type="entry name" value="CBS DOMAIN-CONTAINING PROTEIN"/>
    <property type="match status" value="1"/>
</dbReference>